<evidence type="ECO:0000256" key="4">
    <source>
        <dbReference type="ARBA" id="ARBA00023002"/>
    </source>
</evidence>
<evidence type="ECO:0000313" key="9">
    <source>
        <dbReference type="EMBL" id="SDZ84039.1"/>
    </source>
</evidence>
<dbReference type="PROSITE" id="PS51300">
    <property type="entry name" value="NIRD"/>
    <property type="match status" value="1"/>
</dbReference>
<dbReference type="InterPro" id="IPR052034">
    <property type="entry name" value="NasD-like"/>
</dbReference>
<accession>A0A1H3WA90</accession>
<feature type="domain" description="Rieske" evidence="8">
    <location>
        <begin position="15"/>
        <end position="118"/>
    </location>
</feature>
<evidence type="ECO:0000256" key="3">
    <source>
        <dbReference type="ARBA" id="ARBA00022723"/>
    </source>
</evidence>
<dbReference type="RefSeq" id="WP_091393474.1">
    <property type="nucleotide sequence ID" value="NZ_FNQY01000002.1"/>
</dbReference>
<dbReference type="GO" id="GO:0051537">
    <property type="term" value="F:2 iron, 2 sulfur cluster binding"/>
    <property type="evidence" value="ECO:0007669"/>
    <property type="project" value="UniProtKB-KW"/>
</dbReference>
<dbReference type="CDD" id="cd03529">
    <property type="entry name" value="Rieske_NirD"/>
    <property type="match status" value="1"/>
</dbReference>
<evidence type="ECO:0000259" key="8">
    <source>
        <dbReference type="PROSITE" id="PS51296"/>
    </source>
</evidence>
<dbReference type="Gene3D" id="2.102.10.10">
    <property type="entry name" value="Rieske [2Fe-2S] iron-sulphur domain"/>
    <property type="match status" value="1"/>
</dbReference>
<dbReference type="STRING" id="551991.SAMN05192529_102265"/>
<dbReference type="PANTHER" id="PTHR43809:SF1">
    <property type="entry name" value="NITRITE REDUCTASE (NADH) LARGE SUBUNIT"/>
    <property type="match status" value="1"/>
</dbReference>
<keyword evidence="6" id="KW-0411">Iron-sulfur</keyword>
<evidence type="ECO:0000256" key="6">
    <source>
        <dbReference type="ARBA" id="ARBA00023014"/>
    </source>
</evidence>
<reference evidence="9 10" key="1">
    <citation type="submission" date="2016-10" db="EMBL/GenBank/DDBJ databases">
        <authorList>
            <person name="de Groot N.N."/>
        </authorList>
    </citation>
    <scope>NUCLEOTIDE SEQUENCE [LARGE SCALE GENOMIC DNA]</scope>
    <source>
        <strain evidence="9 10">Vu-144</strain>
    </source>
</reference>
<evidence type="ECO:0000256" key="1">
    <source>
        <dbReference type="ARBA" id="ARBA00022617"/>
    </source>
</evidence>
<sequence length="138" mass="15522">MHQTEYINSNDIKWFHACQVEDVPHNGGVCVKKGNDQIALFYFARTDKWYATQNLCPHRHQMALSRGMTGSVGEQQEPKVACPFHKKTFSLDSGKCLSGEDYHIKVYPVKVEGGKVFIGENAINENAQIDKDCLQCAS</sequence>
<keyword evidence="3" id="KW-0479">Metal-binding</keyword>
<dbReference type="InterPro" id="IPR036922">
    <property type="entry name" value="Rieske_2Fe-2S_sf"/>
</dbReference>
<dbReference type="PANTHER" id="PTHR43809">
    <property type="entry name" value="NITRITE REDUCTASE (NADH) LARGE SUBUNIT"/>
    <property type="match status" value="1"/>
</dbReference>
<dbReference type="PROSITE" id="PS51296">
    <property type="entry name" value="RIESKE"/>
    <property type="match status" value="1"/>
</dbReference>
<dbReference type="AlphaFoldDB" id="A0A1H3WA90"/>
<keyword evidence="10" id="KW-1185">Reference proteome</keyword>
<dbReference type="SUPFAM" id="SSF50022">
    <property type="entry name" value="ISP domain"/>
    <property type="match status" value="1"/>
</dbReference>
<keyword evidence="2" id="KW-0001">2Fe-2S</keyword>
<keyword evidence="1" id="KW-0349">Heme</keyword>
<gene>
    <name evidence="9" type="ORF">SAMN05192529_102265</name>
</gene>
<evidence type="ECO:0000256" key="2">
    <source>
        <dbReference type="ARBA" id="ARBA00022714"/>
    </source>
</evidence>
<dbReference type="EMBL" id="FNQY01000002">
    <property type="protein sequence ID" value="SDZ84039.1"/>
    <property type="molecule type" value="Genomic_DNA"/>
</dbReference>
<proteinExistence type="predicted"/>
<name>A0A1H3WA90_9BACT</name>
<dbReference type="NCBIfam" id="TIGR02378">
    <property type="entry name" value="nirD_assim_sml"/>
    <property type="match status" value="1"/>
</dbReference>
<dbReference type="GO" id="GO:0046872">
    <property type="term" value="F:metal ion binding"/>
    <property type="evidence" value="ECO:0007669"/>
    <property type="project" value="UniProtKB-KW"/>
</dbReference>
<dbReference type="GO" id="GO:0042128">
    <property type="term" value="P:nitrate assimilation"/>
    <property type="evidence" value="ECO:0007669"/>
    <property type="project" value="UniProtKB-KW"/>
</dbReference>
<protein>
    <submittedName>
        <fullName evidence="9">Assimilatory nitrite reductase (NAD(P)H) small subunit</fullName>
    </submittedName>
</protein>
<evidence type="ECO:0000256" key="5">
    <source>
        <dbReference type="ARBA" id="ARBA00023004"/>
    </source>
</evidence>
<dbReference type="GO" id="GO:0008942">
    <property type="term" value="F:nitrite reductase [NAD(P)H] activity"/>
    <property type="evidence" value="ECO:0007669"/>
    <property type="project" value="InterPro"/>
</dbReference>
<evidence type="ECO:0000256" key="7">
    <source>
        <dbReference type="ARBA" id="ARBA00023063"/>
    </source>
</evidence>
<dbReference type="Pfam" id="PF13806">
    <property type="entry name" value="Rieske_2"/>
    <property type="match status" value="1"/>
</dbReference>
<dbReference type="OrthoDB" id="516687at2"/>
<evidence type="ECO:0000313" key="10">
    <source>
        <dbReference type="Proteomes" id="UP000199041"/>
    </source>
</evidence>
<keyword evidence="5" id="KW-0408">Iron</keyword>
<keyword evidence="7" id="KW-0534">Nitrate assimilation</keyword>
<organism evidence="9 10">
    <name type="scientific">Arachidicoccus rhizosphaerae</name>
    <dbReference type="NCBI Taxonomy" id="551991"/>
    <lineage>
        <taxon>Bacteria</taxon>
        <taxon>Pseudomonadati</taxon>
        <taxon>Bacteroidota</taxon>
        <taxon>Chitinophagia</taxon>
        <taxon>Chitinophagales</taxon>
        <taxon>Chitinophagaceae</taxon>
        <taxon>Arachidicoccus</taxon>
    </lineage>
</organism>
<dbReference type="InterPro" id="IPR017941">
    <property type="entry name" value="Rieske_2Fe-2S"/>
</dbReference>
<dbReference type="InterPro" id="IPR012748">
    <property type="entry name" value="Rieske-like_NirD"/>
</dbReference>
<dbReference type="Proteomes" id="UP000199041">
    <property type="component" value="Unassembled WGS sequence"/>
</dbReference>
<keyword evidence="4" id="KW-0560">Oxidoreductase</keyword>